<dbReference type="Pfam" id="PF00385">
    <property type="entry name" value="Chromo"/>
    <property type="match status" value="1"/>
</dbReference>
<dbReference type="Pfam" id="PF00665">
    <property type="entry name" value="rve"/>
    <property type="match status" value="1"/>
</dbReference>
<feature type="compositionally biased region" description="Basic and acidic residues" evidence="21">
    <location>
        <begin position="1565"/>
        <end position="1575"/>
    </location>
</feature>
<keyword evidence="12" id="KW-0460">Magnesium</keyword>
<dbReference type="Gene3D" id="2.40.70.10">
    <property type="entry name" value="Acid Proteases"/>
    <property type="match status" value="1"/>
</dbReference>
<evidence type="ECO:0000256" key="4">
    <source>
        <dbReference type="ARBA" id="ARBA00022670"/>
    </source>
</evidence>
<evidence type="ECO:0000259" key="22">
    <source>
        <dbReference type="PROSITE" id="PS50013"/>
    </source>
</evidence>
<dbReference type="Pfam" id="PF00078">
    <property type="entry name" value="RVT_1"/>
    <property type="match status" value="1"/>
</dbReference>
<dbReference type="SMART" id="SM00298">
    <property type="entry name" value="CHROMO"/>
    <property type="match status" value="1"/>
</dbReference>
<feature type="compositionally biased region" description="Polar residues" evidence="21">
    <location>
        <begin position="1608"/>
        <end position="1624"/>
    </location>
</feature>
<evidence type="ECO:0000256" key="19">
    <source>
        <dbReference type="ARBA" id="ARBA00039658"/>
    </source>
</evidence>
<gene>
    <name evidence="26" type="ORF">H4Q32_029708</name>
</gene>
<dbReference type="InterPro" id="IPR056924">
    <property type="entry name" value="SH3_Tf2-1"/>
</dbReference>
<dbReference type="EMBL" id="JACTAM010002368">
    <property type="protein sequence ID" value="KAI2644958.1"/>
    <property type="molecule type" value="Genomic_DNA"/>
</dbReference>
<evidence type="ECO:0000256" key="6">
    <source>
        <dbReference type="ARBA" id="ARBA00022695"/>
    </source>
</evidence>
<feature type="compositionally biased region" description="Basic residues" evidence="21">
    <location>
        <begin position="1576"/>
        <end position="1587"/>
    </location>
</feature>
<keyword evidence="20" id="KW-0862">Zinc</keyword>
<evidence type="ECO:0000256" key="11">
    <source>
        <dbReference type="ARBA" id="ARBA00022801"/>
    </source>
</evidence>
<dbReference type="SUPFAM" id="SSF50630">
    <property type="entry name" value="Acid proteases"/>
    <property type="match status" value="1"/>
</dbReference>
<evidence type="ECO:0000256" key="9">
    <source>
        <dbReference type="ARBA" id="ARBA00022750"/>
    </source>
</evidence>
<dbReference type="Gene3D" id="3.10.10.10">
    <property type="entry name" value="HIV Type 1 Reverse Transcriptase, subunit A, domain 1"/>
    <property type="match status" value="1"/>
</dbReference>
<dbReference type="InterPro" id="IPR016197">
    <property type="entry name" value="Chromo-like_dom_sf"/>
</dbReference>
<proteinExistence type="inferred from homology"/>
<dbReference type="CDD" id="cd01647">
    <property type="entry name" value="RT_LTR"/>
    <property type="match status" value="1"/>
</dbReference>
<evidence type="ECO:0000256" key="3">
    <source>
        <dbReference type="ARBA" id="ARBA00012180"/>
    </source>
</evidence>
<feature type="domain" description="Chromo" evidence="22">
    <location>
        <begin position="1520"/>
        <end position="1578"/>
    </location>
</feature>
<evidence type="ECO:0000256" key="7">
    <source>
        <dbReference type="ARBA" id="ARBA00022722"/>
    </source>
</evidence>
<evidence type="ECO:0000256" key="1">
    <source>
        <dbReference type="ARBA" id="ARBA00004123"/>
    </source>
</evidence>
<organism evidence="26 27">
    <name type="scientific">Labeo rohita</name>
    <name type="common">Indian major carp</name>
    <name type="synonym">Cyprinus rohita</name>
    <dbReference type="NCBI Taxonomy" id="84645"/>
    <lineage>
        <taxon>Eukaryota</taxon>
        <taxon>Metazoa</taxon>
        <taxon>Chordata</taxon>
        <taxon>Craniata</taxon>
        <taxon>Vertebrata</taxon>
        <taxon>Euteleostomi</taxon>
        <taxon>Actinopterygii</taxon>
        <taxon>Neopterygii</taxon>
        <taxon>Teleostei</taxon>
        <taxon>Ostariophysi</taxon>
        <taxon>Cypriniformes</taxon>
        <taxon>Cyprinidae</taxon>
        <taxon>Labeoninae</taxon>
        <taxon>Labeonini</taxon>
        <taxon>Labeo</taxon>
    </lineage>
</organism>
<dbReference type="SUPFAM" id="SSF53098">
    <property type="entry name" value="Ribonuclease H-like"/>
    <property type="match status" value="1"/>
</dbReference>
<feature type="region of interest" description="Disordered" evidence="21">
    <location>
        <begin position="1562"/>
        <end position="1624"/>
    </location>
</feature>
<keyword evidence="7" id="KW-0540">Nuclease</keyword>
<comment type="subcellular location">
    <subcellularLocation>
        <location evidence="1">Nucleus</location>
    </subcellularLocation>
</comment>
<keyword evidence="27" id="KW-1185">Reference proteome</keyword>
<comment type="caution">
    <text evidence="26">The sequence shown here is derived from an EMBL/GenBank/DDBJ whole genome shotgun (WGS) entry which is preliminary data.</text>
</comment>
<dbReference type="PROSITE" id="PS50878">
    <property type="entry name" value="RT_POL"/>
    <property type="match status" value="1"/>
</dbReference>
<evidence type="ECO:0000256" key="16">
    <source>
        <dbReference type="ARBA" id="ARBA00023125"/>
    </source>
</evidence>
<evidence type="ECO:0000256" key="21">
    <source>
        <dbReference type="SAM" id="MobiDB-lite"/>
    </source>
</evidence>
<accession>A0ABQ8L2M6</accession>
<dbReference type="PROSITE" id="PS50994">
    <property type="entry name" value="INTEGRASE"/>
    <property type="match status" value="1"/>
</dbReference>
<evidence type="ECO:0000256" key="5">
    <source>
        <dbReference type="ARBA" id="ARBA00022679"/>
    </source>
</evidence>
<dbReference type="Proteomes" id="UP000830375">
    <property type="component" value="Unassembled WGS sequence"/>
</dbReference>
<keyword evidence="17" id="KW-0233">DNA recombination</keyword>
<dbReference type="InterPro" id="IPR012337">
    <property type="entry name" value="RNaseH-like_sf"/>
</dbReference>
<evidence type="ECO:0000259" key="24">
    <source>
        <dbReference type="PROSITE" id="PS50878"/>
    </source>
</evidence>
<keyword evidence="5" id="KW-0808">Transferase</keyword>
<dbReference type="InterPro" id="IPR043502">
    <property type="entry name" value="DNA/RNA_pol_sf"/>
</dbReference>
<feature type="domain" description="Reverse transcriptase" evidence="24">
    <location>
        <begin position="735"/>
        <end position="914"/>
    </location>
</feature>
<dbReference type="InterPro" id="IPR041577">
    <property type="entry name" value="RT_RNaseH_2"/>
</dbReference>
<evidence type="ECO:0000313" key="27">
    <source>
        <dbReference type="Proteomes" id="UP000830375"/>
    </source>
</evidence>
<dbReference type="Gene3D" id="2.40.50.40">
    <property type="match status" value="1"/>
</dbReference>
<keyword evidence="14" id="KW-0695">RNA-directed DNA polymerase</keyword>
<keyword evidence="15" id="KW-0239">DNA-directed DNA polymerase</keyword>
<dbReference type="InterPro" id="IPR000953">
    <property type="entry name" value="Chromo/chromo_shadow_dom"/>
</dbReference>
<dbReference type="InterPro" id="IPR036875">
    <property type="entry name" value="Znf_CCHC_sf"/>
</dbReference>
<dbReference type="InterPro" id="IPR050951">
    <property type="entry name" value="Retrovirus_Pol_polyprotein"/>
</dbReference>
<dbReference type="SUPFAM" id="SSF56672">
    <property type="entry name" value="DNA/RNA polymerases"/>
    <property type="match status" value="1"/>
</dbReference>
<keyword evidence="6" id="KW-0548">Nucleotidyltransferase</keyword>
<keyword evidence="20" id="KW-0863">Zinc-finger</keyword>
<dbReference type="PANTHER" id="PTHR37984">
    <property type="entry name" value="PROTEIN CBG26694"/>
    <property type="match status" value="1"/>
</dbReference>
<dbReference type="EC" id="3.1.26.4" evidence="3"/>
<dbReference type="InterPro" id="IPR000477">
    <property type="entry name" value="RT_dom"/>
</dbReference>
<dbReference type="Pfam" id="PF17921">
    <property type="entry name" value="Integrase_H2C2"/>
    <property type="match status" value="1"/>
</dbReference>
<dbReference type="InterPro" id="IPR041588">
    <property type="entry name" value="Integrase_H2C2"/>
</dbReference>
<dbReference type="CDD" id="cd00303">
    <property type="entry name" value="retropepsin_like"/>
    <property type="match status" value="1"/>
</dbReference>
<evidence type="ECO:0000259" key="23">
    <source>
        <dbReference type="PROSITE" id="PS50158"/>
    </source>
</evidence>
<dbReference type="Gene3D" id="3.30.70.270">
    <property type="match status" value="2"/>
</dbReference>
<dbReference type="PROSITE" id="PS50158">
    <property type="entry name" value="ZF_CCHC"/>
    <property type="match status" value="1"/>
</dbReference>
<dbReference type="InterPro" id="IPR023780">
    <property type="entry name" value="Chromo_domain"/>
</dbReference>
<comment type="similarity">
    <text evidence="2">Belongs to the beta type-B retroviral polymerase family. HERV class-II K(HML-2) pol subfamily.</text>
</comment>
<keyword evidence="11" id="KW-0378">Hydrolase</keyword>
<evidence type="ECO:0000256" key="2">
    <source>
        <dbReference type="ARBA" id="ARBA00010879"/>
    </source>
</evidence>
<evidence type="ECO:0000256" key="12">
    <source>
        <dbReference type="ARBA" id="ARBA00022842"/>
    </source>
</evidence>
<dbReference type="InterPro" id="IPR036397">
    <property type="entry name" value="RNaseH_sf"/>
</dbReference>
<feature type="domain" description="Integrase catalytic" evidence="25">
    <location>
        <begin position="1217"/>
        <end position="1376"/>
    </location>
</feature>
<keyword evidence="4" id="KW-0645">Protease</keyword>
<evidence type="ECO:0000256" key="14">
    <source>
        <dbReference type="ARBA" id="ARBA00022918"/>
    </source>
</evidence>
<reference evidence="26 27" key="1">
    <citation type="submission" date="2022-01" db="EMBL/GenBank/DDBJ databases">
        <title>A high-quality chromosome-level genome assembly of rohu carp, Labeo rohita.</title>
        <authorList>
            <person name="Arick M.A. II"/>
            <person name="Hsu C.-Y."/>
            <person name="Magbanua Z."/>
            <person name="Pechanova O."/>
            <person name="Grover C."/>
            <person name="Miller E."/>
            <person name="Thrash A."/>
            <person name="Ezzel L."/>
            <person name="Alam S."/>
            <person name="Benzie J."/>
            <person name="Hamilton M."/>
            <person name="Karsi A."/>
            <person name="Lawrence M.L."/>
            <person name="Peterson D.G."/>
        </authorList>
    </citation>
    <scope>NUCLEOTIDE SEQUENCE [LARGE SCALE GENOMIC DNA]</scope>
    <source>
        <strain evidence="27">BAU-BD-2019</strain>
        <tissue evidence="26">Blood</tissue>
    </source>
</reference>
<dbReference type="InterPro" id="IPR001584">
    <property type="entry name" value="Integrase_cat-core"/>
</dbReference>
<evidence type="ECO:0000256" key="18">
    <source>
        <dbReference type="ARBA" id="ARBA00023268"/>
    </source>
</evidence>
<feature type="domain" description="CCHC-type" evidence="23">
    <location>
        <begin position="484"/>
        <end position="498"/>
    </location>
</feature>
<evidence type="ECO:0000256" key="17">
    <source>
        <dbReference type="ARBA" id="ARBA00023172"/>
    </source>
</evidence>
<evidence type="ECO:0000256" key="8">
    <source>
        <dbReference type="ARBA" id="ARBA00022723"/>
    </source>
</evidence>
<dbReference type="InterPro" id="IPR021109">
    <property type="entry name" value="Peptidase_aspartic_dom_sf"/>
</dbReference>
<dbReference type="InterPro" id="IPR001878">
    <property type="entry name" value="Znf_CCHC"/>
</dbReference>
<feature type="compositionally biased region" description="Low complexity" evidence="21">
    <location>
        <begin position="1498"/>
        <end position="1507"/>
    </location>
</feature>
<dbReference type="InterPro" id="IPR045358">
    <property type="entry name" value="Ty3_capsid"/>
</dbReference>
<dbReference type="PROSITE" id="PS50013">
    <property type="entry name" value="CHROMO_2"/>
    <property type="match status" value="1"/>
</dbReference>
<dbReference type="Pfam" id="PF24626">
    <property type="entry name" value="SH3_Tf2-1"/>
    <property type="match status" value="1"/>
</dbReference>
<keyword evidence="18" id="KW-0511">Multifunctional enzyme</keyword>
<dbReference type="Pfam" id="PF13975">
    <property type="entry name" value="gag-asp_proteas"/>
    <property type="match status" value="1"/>
</dbReference>
<dbReference type="Pfam" id="PF17919">
    <property type="entry name" value="RT_RNaseH_2"/>
    <property type="match status" value="1"/>
</dbReference>
<dbReference type="SUPFAM" id="SSF57756">
    <property type="entry name" value="Retrovirus zinc finger-like domains"/>
    <property type="match status" value="1"/>
</dbReference>
<keyword evidence="8" id="KW-0479">Metal-binding</keyword>
<keyword evidence="13" id="KW-0229">DNA integration</keyword>
<evidence type="ECO:0000256" key="15">
    <source>
        <dbReference type="ARBA" id="ARBA00022932"/>
    </source>
</evidence>
<keyword evidence="16" id="KW-0238">DNA-binding</keyword>
<evidence type="ECO:0000256" key="13">
    <source>
        <dbReference type="ARBA" id="ARBA00022908"/>
    </source>
</evidence>
<protein>
    <recommendedName>
        <fullName evidence="19">Gypsy retrotransposon integrase-like protein 1</fullName>
        <ecNumber evidence="3">3.1.26.4</ecNumber>
    </recommendedName>
</protein>
<dbReference type="Gene3D" id="1.10.340.70">
    <property type="match status" value="1"/>
</dbReference>
<dbReference type="Gene3D" id="3.30.420.10">
    <property type="entry name" value="Ribonuclease H-like superfamily/Ribonuclease H"/>
    <property type="match status" value="1"/>
</dbReference>
<dbReference type="SUPFAM" id="SSF54160">
    <property type="entry name" value="Chromo domain-like"/>
    <property type="match status" value="1"/>
</dbReference>
<dbReference type="CDD" id="cd09274">
    <property type="entry name" value="RNase_HI_RT_Ty3"/>
    <property type="match status" value="1"/>
</dbReference>
<dbReference type="Pfam" id="PF19259">
    <property type="entry name" value="Ty3_capsid"/>
    <property type="match status" value="1"/>
</dbReference>
<keyword evidence="10" id="KW-0255">Endonuclease</keyword>
<evidence type="ECO:0000256" key="10">
    <source>
        <dbReference type="ARBA" id="ARBA00022759"/>
    </source>
</evidence>
<keyword evidence="9" id="KW-0064">Aspartyl protease</keyword>
<dbReference type="Gene3D" id="4.10.60.10">
    <property type="entry name" value="Zinc finger, CCHC-type"/>
    <property type="match status" value="1"/>
</dbReference>
<evidence type="ECO:0000313" key="26">
    <source>
        <dbReference type="EMBL" id="KAI2644958.1"/>
    </source>
</evidence>
<sequence>MAGQGAQGATAEHTVRNAMADQGATAEHIVRDAMVNQGARGAMAKYTVLAAMDDQGAREPWPSTQSRRPWWIRELGEPWRGTQFMRLAPPQVVRAIGAACGGSRRGVSRHDVVCFRGGRTTRHVILLDFEIRAIQIKDYINQFDQGILTNGKIAMDCVVFGKEEKGRGNNEHAFTSSTSTSHITGGSAQPVHFTPDRSAPCLDLLLHVGLCFTSPVIIVCLLFGPVPLFIQEKDQTDTHTTMSTETPAASDQFSELVNAFKAALIPPAPPAASGSPMAVPAKYAGEAAECSGFLLQVNLYIQMQPQQFPTERTKVAFLTSLLTGKALKWAEAIWSSNNPITNSYEQFVSHFSEVFRTATDTLSTSDQLFRLRQGSSSIHDYTLQFRTLAAASGWNEVSLLGAYRQGLNPEIRSAMAIYEESIGLEAFLLRTTRVSQQLAACQPPITAPPAASVAASPPVPEPMQVDSTRLTRTERNRRISLGLCLYCGQSGHILRTCPVRPPRPMVSTITTEIEPTMLTLLPVTLRTSDQILSTSALIDSGSSGNFISSDCLKQLQLSRQCHHQEYAVTTIQGKPLGRGRVQHSTPYITLQIGLFHVEEIKLLVLEGSTASVILGRPWLKLHHPELCWETSDVTRWSKHCFIHCLSGVPPHHVTSVPLASTLVESPETLGTQEIPAEYRAFQDVFSKQAATKLPPHRPWDCAIDLLPGAQLPKGKIYPLSIPERQAMEAYITEALDQGFIRPSTSPAASSFFFVGKKDGGLRPCIDYRTLNSQIIQQPYPLPLVPAALEELRGSQVFTKLDLRSAYNLVRIREGDEWKTAFVTPTGHYEYLVMPYGLSISPSVFQTFMNEVFREFLHQFVIVYIDDILIYSRNMAEHRQHVQQVLHKLRQYQLYLKLEKCEFHQSSVYFLGYNISAEGVHMDQKKIDAILNWPPPSNVKELQRFLGFANFYRRFIQGYSSITAPLTSLLRGKPKHLTWNPAAHEAFQHLKHLFSTAPLLRHPDPGLPFTVEVDASTAGVGAVLSQAAGDPAILHPCAFYSHKLSPAEQNYDVGNRELLAIKLALEEWRHWLEGARHPITYRPGSKNIPADALSRLSSPEPSTDLEPIIPSHLFVSPIIWDINQDIRRATLQEPAPPDCPEGKIYVPSSLRQRLLGTVHQSPGSGHPGSKRTFSLLQSRYWWSSMRRDSIRYVQSCSVCARSNSLRMSPAGLLVPLPIPERPWSHLGVDFITDLPRSDGHTCILVAVDRFSKMCKLIPLSGLPTAMEAAEHLFNQVFRQFGIPEEIVSDRGPQFISHVWKAFFKLLGVSVNLSSGYHPQTNGQTERKIQELGRYLRAYCQEDQHSWSRFLPWAEYAQNSLRQDSTGLTPFQCVLGYQPPLFPWTEEPSNVPAVDYWFRESERVWDSAHHHLQRAICRNKRFADARRRTAPRYQPGDSVWLSTRDLRLRLPCRKLSPRYIGPFKILRQLNDVTFQLQLPPRYRIHPTFHVSLLKPHFPSATETPGAEAGAPPPEILDQPSVYTVNQILDSRRRGGRLEYLIDWEGYGPEERSWVPRDDVLDPSLLTDFHRNHPERPAPRGRGRPRRRVRASGAAPGGGGSVRRSPHPPAQATSQEAPPNRSTSPEF</sequence>
<feature type="region of interest" description="Disordered" evidence="21">
    <location>
        <begin position="1497"/>
        <end position="1516"/>
    </location>
</feature>
<dbReference type="InterPro" id="IPR043128">
    <property type="entry name" value="Rev_trsase/Diguanyl_cyclase"/>
</dbReference>
<evidence type="ECO:0000259" key="25">
    <source>
        <dbReference type="PROSITE" id="PS50994"/>
    </source>
</evidence>
<evidence type="ECO:0000256" key="20">
    <source>
        <dbReference type="PROSITE-ProRule" id="PRU00047"/>
    </source>
</evidence>
<name>A0ABQ8L2M6_LABRO</name>
<dbReference type="PANTHER" id="PTHR37984:SF5">
    <property type="entry name" value="PROTEIN NYNRIN-LIKE"/>
    <property type="match status" value="1"/>
</dbReference>